<dbReference type="PANTHER" id="PTHR46600">
    <property type="entry name" value="THAP DOMAIN-CONTAINING"/>
    <property type="match status" value="1"/>
</dbReference>
<proteinExistence type="predicted"/>
<evidence type="ECO:0000256" key="3">
    <source>
        <dbReference type="ARBA" id="ARBA00022833"/>
    </source>
</evidence>
<dbReference type="InterPro" id="IPR026516">
    <property type="entry name" value="THAP1/10"/>
</dbReference>
<evidence type="ECO:0000256" key="1">
    <source>
        <dbReference type="ARBA" id="ARBA00022723"/>
    </source>
</evidence>
<evidence type="ECO:0000256" key="6">
    <source>
        <dbReference type="SAM" id="MobiDB-lite"/>
    </source>
</evidence>
<accession>A0A147BGC0</accession>
<dbReference type="InterPro" id="IPR006612">
    <property type="entry name" value="THAP_Znf"/>
</dbReference>
<organism evidence="8">
    <name type="scientific">Ixodes ricinus</name>
    <name type="common">Common tick</name>
    <name type="synonym">Acarus ricinus</name>
    <dbReference type="NCBI Taxonomy" id="34613"/>
    <lineage>
        <taxon>Eukaryota</taxon>
        <taxon>Metazoa</taxon>
        <taxon>Ecdysozoa</taxon>
        <taxon>Arthropoda</taxon>
        <taxon>Chelicerata</taxon>
        <taxon>Arachnida</taxon>
        <taxon>Acari</taxon>
        <taxon>Parasitiformes</taxon>
        <taxon>Ixodida</taxon>
        <taxon>Ixodoidea</taxon>
        <taxon>Ixodidae</taxon>
        <taxon>Ixodinae</taxon>
        <taxon>Ixodes</taxon>
    </lineage>
</organism>
<dbReference type="SUPFAM" id="SSF57716">
    <property type="entry name" value="Glucocorticoid receptor-like (DNA-binding domain)"/>
    <property type="match status" value="1"/>
</dbReference>
<evidence type="ECO:0000256" key="2">
    <source>
        <dbReference type="ARBA" id="ARBA00022771"/>
    </source>
</evidence>
<name>A0A147BGC0_IXORI</name>
<evidence type="ECO:0000259" key="7">
    <source>
        <dbReference type="PROSITE" id="PS50950"/>
    </source>
</evidence>
<keyword evidence="4 5" id="KW-0238">DNA-binding</keyword>
<dbReference type="SMART" id="SM00692">
    <property type="entry name" value="DM3"/>
    <property type="match status" value="1"/>
</dbReference>
<dbReference type="SMART" id="SM00980">
    <property type="entry name" value="THAP"/>
    <property type="match status" value="1"/>
</dbReference>
<feature type="region of interest" description="Disordered" evidence="6">
    <location>
        <begin position="109"/>
        <end position="141"/>
    </location>
</feature>
<protein>
    <recommendedName>
        <fullName evidence="7">THAP-type domain-containing protein</fullName>
    </recommendedName>
</protein>
<dbReference type="AlphaFoldDB" id="A0A147BGC0"/>
<feature type="domain" description="THAP-type" evidence="7">
    <location>
        <begin position="1"/>
        <end position="83"/>
    </location>
</feature>
<sequence length="211" mass="24477">MGGCCAPGCRNATVVGSRGLRMFKLPKCPKRRKEWVEKINRGADWIPPKHAYLCEAHFEESMYLRRIFDGWMRLKTTAVPTIFQHNGRQHRKEGTPCFPKETAILPDEGLTLRKKSTPRKTKTPPSRTRKPRLNKRSRAAHAGWARRRANQQRYFMPVVDIYFFQLENNKRLTRCPIFNLCCLRQKGGILSSSNLCAFSTTSCSLIFFRQL</sequence>
<dbReference type="Gene3D" id="6.20.210.20">
    <property type="entry name" value="THAP domain"/>
    <property type="match status" value="1"/>
</dbReference>
<evidence type="ECO:0000256" key="4">
    <source>
        <dbReference type="ARBA" id="ARBA00023125"/>
    </source>
</evidence>
<feature type="compositionally biased region" description="Basic residues" evidence="6">
    <location>
        <begin position="112"/>
        <end position="141"/>
    </location>
</feature>
<keyword evidence="3" id="KW-0862">Zinc</keyword>
<dbReference type="Pfam" id="PF05485">
    <property type="entry name" value="THAP"/>
    <property type="match status" value="1"/>
</dbReference>
<evidence type="ECO:0000256" key="5">
    <source>
        <dbReference type="PROSITE-ProRule" id="PRU00309"/>
    </source>
</evidence>
<keyword evidence="1" id="KW-0479">Metal-binding</keyword>
<dbReference type="PANTHER" id="PTHR46600:SF11">
    <property type="entry name" value="THAP DOMAIN-CONTAINING PROTEIN 10"/>
    <property type="match status" value="1"/>
</dbReference>
<dbReference type="PROSITE" id="PS50950">
    <property type="entry name" value="ZF_THAP"/>
    <property type="match status" value="1"/>
</dbReference>
<dbReference type="InterPro" id="IPR038441">
    <property type="entry name" value="THAP_Znf_sf"/>
</dbReference>
<evidence type="ECO:0000313" key="8">
    <source>
        <dbReference type="EMBL" id="JAR89833.1"/>
    </source>
</evidence>
<dbReference type="EMBL" id="GEGO01005571">
    <property type="protein sequence ID" value="JAR89833.1"/>
    <property type="molecule type" value="Transcribed_RNA"/>
</dbReference>
<dbReference type="GO" id="GO:0043565">
    <property type="term" value="F:sequence-specific DNA binding"/>
    <property type="evidence" value="ECO:0007669"/>
    <property type="project" value="InterPro"/>
</dbReference>
<dbReference type="GO" id="GO:0008270">
    <property type="term" value="F:zinc ion binding"/>
    <property type="evidence" value="ECO:0007669"/>
    <property type="project" value="UniProtKB-KW"/>
</dbReference>
<keyword evidence="2 5" id="KW-0863">Zinc-finger</keyword>
<reference evidence="8" key="1">
    <citation type="journal article" date="2018" name="PLoS Negl. Trop. Dis.">
        <title>Sialome diversity of ticks revealed by RNAseq of single tick salivary glands.</title>
        <authorList>
            <person name="Perner J."/>
            <person name="Kropackova S."/>
            <person name="Kopacek P."/>
            <person name="Ribeiro J.M."/>
        </authorList>
    </citation>
    <scope>NUCLEOTIDE SEQUENCE</scope>
    <source>
        <strain evidence="8">Siblings of single egg batch collected in Ceske Budejovice</strain>
        <tissue evidence="8">Salivary glands</tissue>
    </source>
</reference>